<dbReference type="EMBL" id="CP032405">
    <property type="protein sequence ID" value="QRF53301.1"/>
    <property type="molecule type" value="Genomic_DNA"/>
</dbReference>
<protein>
    <recommendedName>
        <fullName evidence="4">DUF202 domain-containing protein</fullName>
    </recommendedName>
</protein>
<organism evidence="2 3">
    <name type="scientific">Rhizobium rosettiformans</name>
    <dbReference type="NCBI Taxonomy" id="1368430"/>
    <lineage>
        <taxon>Bacteria</taxon>
        <taxon>Pseudomonadati</taxon>
        <taxon>Pseudomonadota</taxon>
        <taxon>Alphaproteobacteria</taxon>
        <taxon>Hyphomicrobiales</taxon>
        <taxon>Rhizobiaceae</taxon>
        <taxon>Rhizobium/Agrobacterium group</taxon>
        <taxon>Rhizobium</taxon>
    </lineage>
</organism>
<accession>A0ABX7F1T6</accession>
<evidence type="ECO:0008006" key="4">
    <source>
        <dbReference type="Google" id="ProtNLM"/>
    </source>
</evidence>
<keyword evidence="1" id="KW-1133">Transmembrane helix</keyword>
<keyword evidence="3" id="KW-1185">Reference proteome</keyword>
<dbReference type="Proteomes" id="UP000596351">
    <property type="component" value="Chromosome"/>
</dbReference>
<keyword evidence="1" id="KW-0472">Membrane</keyword>
<evidence type="ECO:0000313" key="3">
    <source>
        <dbReference type="Proteomes" id="UP000596351"/>
    </source>
</evidence>
<gene>
    <name evidence="2" type="ORF">D4A92_18555</name>
</gene>
<name>A0ABX7F1T6_9HYPH</name>
<evidence type="ECO:0000256" key="1">
    <source>
        <dbReference type="SAM" id="Phobius"/>
    </source>
</evidence>
<dbReference type="RefSeq" id="WP_203016464.1">
    <property type="nucleotide sequence ID" value="NZ_CP032405.1"/>
</dbReference>
<feature type="transmembrane region" description="Helical" evidence="1">
    <location>
        <begin position="39"/>
        <end position="58"/>
    </location>
</feature>
<evidence type="ECO:0000313" key="2">
    <source>
        <dbReference type="EMBL" id="QRF53301.1"/>
    </source>
</evidence>
<sequence length="111" mass="12395">MSTENRDARAALPDFTAEERSYIFAVGAHDNQDGGVYRTLSSAAYFLPSMAIGCYGLWDGSFKMLGIGFLTLIVSLIWGFYTEWRNAHIEQTGRAIFAKLRQTMENRSGAD</sequence>
<reference evidence="2 3" key="1">
    <citation type="submission" date="2018-09" db="EMBL/GenBank/DDBJ databases">
        <title>Rhizobium sp. MAE2-X.</title>
        <authorList>
            <person name="Lee Y."/>
            <person name="Jeon C.O."/>
        </authorList>
    </citation>
    <scope>NUCLEOTIDE SEQUENCE [LARGE SCALE GENOMIC DNA]</scope>
    <source>
        <strain evidence="2 3">MAE2-X</strain>
    </source>
</reference>
<proteinExistence type="predicted"/>
<feature type="transmembrane region" description="Helical" evidence="1">
    <location>
        <begin position="64"/>
        <end position="81"/>
    </location>
</feature>
<keyword evidence="1" id="KW-0812">Transmembrane</keyword>